<feature type="region of interest" description="Disordered" evidence="7">
    <location>
        <begin position="314"/>
        <end position="347"/>
    </location>
</feature>
<evidence type="ECO:0000256" key="4">
    <source>
        <dbReference type="ARBA" id="ARBA00022691"/>
    </source>
</evidence>
<dbReference type="InParanoid" id="A0A1W4XKB0"/>
<dbReference type="STRING" id="224129.A0A1W4XKB0"/>
<dbReference type="CDD" id="cd02440">
    <property type="entry name" value="AdoMet_MTases"/>
    <property type="match status" value="1"/>
</dbReference>
<dbReference type="InterPro" id="IPR010286">
    <property type="entry name" value="METTL16/RlmF"/>
</dbReference>
<evidence type="ECO:0000256" key="6">
    <source>
        <dbReference type="PIRSR" id="PIRSR037350-1"/>
    </source>
</evidence>
<dbReference type="Proteomes" id="UP000192223">
    <property type="component" value="Unplaced"/>
</dbReference>
<feature type="binding site" evidence="6">
    <location>
        <position position="31"/>
    </location>
    <ligand>
        <name>S-adenosyl-L-methionine</name>
        <dbReference type="ChEBI" id="CHEBI:59789"/>
    </ligand>
</feature>
<keyword evidence="3 5" id="KW-0808">Transferase</keyword>
<feature type="compositionally biased region" description="Polar residues" evidence="7">
    <location>
        <begin position="314"/>
        <end position="341"/>
    </location>
</feature>
<dbReference type="AlphaFoldDB" id="A0A1W4XKB0"/>
<evidence type="ECO:0000256" key="5">
    <source>
        <dbReference type="PIRNR" id="PIRNR037350"/>
    </source>
</evidence>
<dbReference type="InterPro" id="IPR017182">
    <property type="entry name" value="METTL16/PsiM"/>
</dbReference>
<dbReference type="OrthoDB" id="514248at2759"/>
<evidence type="ECO:0000313" key="8">
    <source>
        <dbReference type="Proteomes" id="UP000192223"/>
    </source>
</evidence>
<evidence type="ECO:0000256" key="1">
    <source>
        <dbReference type="ARBA" id="ARBA00005878"/>
    </source>
</evidence>
<keyword evidence="4 6" id="KW-0949">S-adenosyl-L-methionine</keyword>
<protein>
    <recommendedName>
        <fullName evidence="5">U6 small nuclear RNA (adenine-(43)-N(6))-methyltransferase</fullName>
        <ecNumber evidence="5">2.1.1.-</ecNumber>
    </recommendedName>
</protein>
<feature type="binding site" evidence="6">
    <location>
        <position position="106"/>
    </location>
    <ligand>
        <name>S-adenosyl-L-methionine</name>
        <dbReference type="ChEBI" id="CHEBI:59789"/>
    </ligand>
</feature>
<feature type="binding site" evidence="6">
    <location>
        <position position="5"/>
    </location>
    <ligand>
        <name>S-adenosyl-L-methionine</name>
        <dbReference type="ChEBI" id="CHEBI:59789"/>
    </ligand>
</feature>
<dbReference type="EC" id="2.1.1.-" evidence="5"/>
<dbReference type="GO" id="GO:0005634">
    <property type="term" value="C:nucleus"/>
    <property type="evidence" value="ECO:0007669"/>
    <property type="project" value="TreeGrafter"/>
</dbReference>
<dbReference type="GO" id="GO:0008168">
    <property type="term" value="F:methyltransferase activity"/>
    <property type="evidence" value="ECO:0007669"/>
    <property type="project" value="UniProtKB-UniRule"/>
</dbReference>
<keyword evidence="2 5" id="KW-0489">Methyltransferase</keyword>
<dbReference type="Pfam" id="PF05971">
    <property type="entry name" value="Methyltransf_10"/>
    <property type="match status" value="1"/>
</dbReference>
<sequence length="478" mass="54611">MFLEKLNYILWVEDLLSISGKKKEIRGIDIGTGASCVYCLLGAKSRGWYMIGTDINEESIFYAQNNVKNNNLQHLITIKKVKGDTMLQEALEGQPVDVQFDFCMCNPPFFSNVHELQPNFKARRPDRPRPKNAFCATSTEAVHDGGEVKFVQKIIKESKKLQTKIRVYTTMLGHKSSLPPLKFTLRNAEVKSFKDTQFCQGNTTRWGLAWTFCDIDLRKVPEETVACSRKQNKPLELKFKYSEIDYEQFWDKVVAMFEELQISTDYMVMGKAKRSLCFNAFNNTWSHQRKKRRHQEQVTKMLCFMNKGDSANDTTINESGSDINSSVATNGDENFQSSAKDSSPIKLDISDSNTNSVNDLFNNLDQYDVNMFNESNLPDGDSTEELSGDDSQWNVKHAADLISNISVSSPKKRKYENDDGPCGYKKTRTDKRDILVRGIISLIKETDDIVLQMNYLCGTAGKEGINQILQYIKNNWYK</sequence>
<dbReference type="PANTHER" id="PTHR13393">
    <property type="entry name" value="SAM-DEPENDENT METHYLTRANSFERASE"/>
    <property type="match status" value="1"/>
</dbReference>
<comment type="similarity">
    <text evidence="1 5">Belongs to the methyltransferase superfamily. METTL16/RlmF family.</text>
</comment>
<dbReference type="SUPFAM" id="SSF53335">
    <property type="entry name" value="S-adenosyl-L-methionine-dependent methyltransferases"/>
    <property type="match status" value="1"/>
</dbReference>
<evidence type="ECO:0000256" key="7">
    <source>
        <dbReference type="SAM" id="MobiDB-lite"/>
    </source>
</evidence>
<gene>
    <name evidence="9" type="primary">LOC108742476</name>
</gene>
<dbReference type="PIRSF" id="PIRSF037350">
    <property type="entry name" value="Mtase_ZK1128_prd"/>
    <property type="match status" value="1"/>
</dbReference>
<dbReference type="KEGG" id="apln:108742476"/>
<reference evidence="9" key="1">
    <citation type="submission" date="2025-08" db="UniProtKB">
        <authorList>
            <consortium name="RefSeq"/>
        </authorList>
    </citation>
    <scope>IDENTIFICATION</scope>
    <source>
        <tissue evidence="9">Entire body</tissue>
    </source>
</reference>
<accession>A0A1W4XKB0</accession>
<evidence type="ECO:0000256" key="2">
    <source>
        <dbReference type="ARBA" id="ARBA00022603"/>
    </source>
</evidence>
<dbReference type="Gene3D" id="3.40.50.150">
    <property type="entry name" value="Vaccinia Virus protein VP39"/>
    <property type="match status" value="1"/>
</dbReference>
<evidence type="ECO:0000256" key="3">
    <source>
        <dbReference type="ARBA" id="ARBA00022679"/>
    </source>
</evidence>
<feature type="binding site" evidence="6">
    <location>
        <position position="54"/>
    </location>
    <ligand>
        <name>S-adenosyl-L-methionine</name>
        <dbReference type="ChEBI" id="CHEBI:59789"/>
    </ligand>
</feature>
<dbReference type="GO" id="GO:0070475">
    <property type="term" value="P:rRNA base methylation"/>
    <property type="evidence" value="ECO:0007669"/>
    <property type="project" value="TreeGrafter"/>
</dbReference>
<keyword evidence="8" id="KW-1185">Reference proteome</keyword>
<dbReference type="PANTHER" id="PTHR13393:SF0">
    <property type="entry name" value="RNA N6-ADENOSINE-METHYLTRANSFERASE METTL16"/>
    <property type="match status" value="1"/>
</dbReference>
<name>A0A1W4XKB0_AGRPL</name>
<proteinExistence type="inferred from homology"/>
<evidence type="ECO:0000313" key="9">
    <source>
        <dbReference type="RefSeq" id="XP_018333212.2"/>
    </source>
</evidence>
<organism evidence="8 9">
    <name type="scientific">Agrilus planipennis</name>
    <name type="common">Emerald ash borer</name>
    <name type="synonym">Agrilus marcopoli</name>
    <dbReference type="NCBI Taxonomy" id="224129"/>
    <lineage>
        <taxon>Eukaryota</taxon>
        <taxon>Metazoa</taxon>
        <taxon>Ecdysozoa</taxon>
        <taxon>Arthropoda</taxon>
        <taxon>Hexapoda</taxon>
        <taxon>Insecta</taxon>
        <taxon>Pterygota</taxon>
        <taxon>Neoptera</taxon>
        <taxon>Endopterygota</taxon>
        <taxon>Coleoptera</taxon>
        <taxon>Polyphaga</taxon>
        <taxon>Elateriformia</taxon>
        <taxon>Buprestoidea</taxon>
        <taxon>Buprestidae</taxon>
        <taxon>Agrilinae</taxon>
        <taxon>Agrilus</taxon>
    </lineage>
</organism>
<dbReference type="RefSeq" id="XP_018333212.2">
    <property type="nucleotide sequence ID" value="XM_018477710.2"/>
</dbReference>
<dbReference type="GeneID" id="108742476"/>
<dbReference type="InterPro" id="IPR029063">
    <property type="entry name" value="SAM-dependent_MTases_sf"/>
</dbReference>